<dbReference type="Proteomes" id="UP000189935">
    <property type="component" value="Chromosome I"/>
</dbReference>
<name>A0A1M7AIC5_9BRAD</name>
<dbReference type="OrthoDB" id="8252039at2"/>
<dbReference type="InterPro" id="IPR011681">
    <property type="entry name" value="GcrA"/>
</dbReference>
<dbReference type="RefSeq" id="WP_079545528.1">
    <property type="nucleotide sequence ID" value="NZ_LT670844.1"/>
</dbReference>
<protein>
    <submittedName>
        <fullName evidence="2">GcrA cell cycle regulator</fullName>
    </submittedName>
</protein>
<gene>
    <name evidence="2" type="ORF">SAMN05444159_5870</name>
</gene>
<feature type="region of interest" description="Disordered" evidence="1">
    <location>
        <begin position="52"/>
        <end position="87"/>
    </location>
</feature>
<proteinExistence type="predicted"/>
<evidence type="ECO:0000256" key="1">
    <source>
        <dbReference type="SAM" id="MobiDB-lite"/>
    </source>
</evidence>
<sequence>MQSTDWAPEHSEALGEHLARGMSFSQAAKALNAKFGTAYSRSAAIGRAKRMGFAAAPERPDDPFSPPPIAKTPRLEKPRQRHVPEFMRPMPAWKRKKMPKLRCVEIVPRHLSLFDLERGDCRYPYGGDEEGEAVTFCGHPKRPGSSYCTAHFHLTRGPGTAAERAAGTVLLRLVAAA</sequence>
<dbReference type="Pfam" id="PF07750">
    <property type="entry name" value="GcrA"/>
    <property type="match status" value="1"/>
</dbReference>
<evidence type="ECO:0000313" key="3">
    <source>
        <dbReference type="Proteomes" id="UP000189935"/>
    </source>
</evidence>
<organism evidence="2 3">
    <name type="scientific">Bradyrhizobium lablabi</name>
    <dbReference type="NCBI Taxonomy" id="722472"/>
    <lineage>
        <taxon>Bacteria</taxon>
        <taxon>Pseudomonadati</taxon>
        <taxon>Pseudomonadota</taxon>
        <taxon>Alphaproteobacteria</taxon>
        <taxon>Hyphomicrobiales</taxon>
        <taxon>Nitrobacteraceae</taxon>
        <taxon>Bradyrhizobium</taxon>
    </lineage>
</organism>
<evidence type="ECO:0000313" key="2">
    <source>
        <dbReference type="EMBL" id="SHL42492.1"/>
    </source>
</evidence>
<reference evidence="2 3" key="1">
    <citation type="submission" date="2016-11" db="EMBL/GenBank/DDBJ databases">
        <authorList>
            <person name="Jaros S."/>
            <person name="Januszkiewicz K."/>
            <person name="Wedrychowicz H."/>
        </authorList>
    </citation>
    <scope>NUCLEOTIDE SEQUENCE [LARGE SCALE GENOMIC DNA]</scope>
    <source>
        <strain evidence="2 3">GAS499</strain>
    </source>
</reference>
<dbReference type="AlphaFoldDB" id="A0A1M7AIC5"/>
<accession>A0A1M7AIC5</accession>
<feature type="compositionally biased region" description="Basic and acidic residues" evidence="1">
    <location>
        <begin position="73"/>
        <end position="85"/>
    </location>
</feature>
<dbReference type="EMBL" id="LT670844">
    <property type="protein sequence ID" value="SHL42492.1"/>
    <property type="molecule type" value="Genomic_DNA"/>
</dbReference>